<dbReference type="InterPro" id="IPR018849">
    <property type="entry name" value="Urb2/Npa2_C"/>
</dbReference>
<keyword evidence="3" id="KW-1185">Reference proteome</keyword>
<dbReference type="EMBL" id="CAQQ02040666">
    <property type="status" value="NOT_ANNOTATED_CDS"/>
    <property type="molecule type" value="Genomic_DNA"/>
</dbReference>
<accession>T1H0S8</accession>
<dbReference type="Proteomes" id="UP000015102">
    <property type="component" value="Unassembled WGS sequence"/>
</dbReference>
<feature type="domain" description="Nucleolar 27S pre-rRNA processing Urb2/Npa2 C-terminal" evidence="1">
    <location>
        <begin position="65"/>
        <end position="272"/>
    </location>
</feature>
<evidence type="ECO:0000259" key="1">
    <source>
        <dbReference type="Pfam" id="PF10441"/>
    </source>
</evidence>
<dbReference type="Pfam" id="PF10441">
    <property type="entry name" value="Urb2"/>
    <property type="match status" value="1"/>
</dbReference>
<sequence length="273" mass="31830">MLKSFERTVVQEDDVPYICKILQIIANCNLSNIKGAILNEEFKQICSKIFVSFTSLSKNFVDILALIECQICICKNSKVSITSDTMDDILIFLTTLNVNELLELENENENYFKIHQAISDLCISIIKNRHLLIMDRVPQFMNVFTKQMESICFYKSQRQKHINLSNEELEKLKESLLKLENLMHLIATHAIEFKRVAPYILTFAINAMVSDKRSTTLYPKIKSHVENICYDLIKICDHRVGRFILRCSNEASRQVYEVLTKDFNKYHKFKGKI</sequence>
<dbReference type="EMBL" id="CAQQ02040663">
    <property type="status" value="NOT_ANNOTATED_CDS"/>
    <property type="molecule type" value="Genomic_DNA"/>
</dbReference>
<dbReference type="EMBL" id="CAQQ02040664">
    <property type="status" value="NOT_ANNOTATED_CDS"/>
    <property type="molecule type" value="Genomic_DNA"/>
</dbReference>
<reference evidence="3" key="1">
    <citation type="submission" date="2013-02" db="EMBL/GenBank/DDBJ databases">
        <authorList>
            <person name="Hughes D."/>
        </authorList>
    </citation>
    <scope>NUCLEOTIDE SEQUENCE</scope>
    <source>
        <strain>Durham</strain>
        <strain evidence="3">NC isolate 2 -- Noor lab</strain>
    </source>
</reference>
<name>T1H0S8_MEGSC</name>
<dbReference type="EMBL" id="CAQQ02040665">
    <property type="status" value="NOT_ANNOTATED_CDS"/>
    <property type="molecule type" value="Genomic_DNA"/>
</dbReference>
<reference evidence="2" key="2">
    <citation type="submission" date="2015-06" db="UniProtKB">
        <authorList>
            <consortium name="EnsemblMetazoa"/>
        </authorList>
    </citation>
    <scope>IDENTIFICATION</scope>
</reference>
<organism evidence="2 3">
    <name type="scientific">Megaselia scalaris</name>
    <name type="common">Humpbacked fly</name>
    <name type="synonym">Phora scalaris</name>
    <dbReference type="NCBI Taxonomy" id="36166"/>
    <lineage>
        <taxon>Eukaryota</taxon>
        <taxon>Metazoa</taxon>
        <taxon>Ecdysozoa</taxon>
        <taxon>Arthropoda</taxon>
        <taxon>Hexapoda</taxon>
        <taxon>Insecta</taxon>
        <taxon>Pterygota</taxon>
        <taxon>Neoptera</taxon>
        <taxon>Endopterygota</taxon>
        <taxon>Diptera</taxon>
        <taxon>Brachycera</taxon>
        <taxon>Muscomorpha</taxon>
        <taxon>Platypezoidea</taxon>
        <taxon>Phoridae</taxon>
        <taxon>Megaseliini</taxon>
        <taxon>Megaselia</taxon>
    </lineage>
</organism>
<proteinExistence type="predicted"/>
<evidence type="ECO:0000313" key="2">
    <source>
        <dbReference type="EnsemblMetazoa" id="MESCA009767-PA"/>
    </source>
</evidence>
<protein>
    <recommendedName>
        <fullName evidence="1">Nucleolar 27S pre-rRNA processing Urb2/Npa2 C-terminal domain-containing protein</fullName>
    </recommendedName>
</protein>
<dbReference type="AlphaFoldDB" id="T1H0S8"/>
<evidence type="ECO:0000313" key="3">
    <source>
        <dbReference type="Proteomes" id="UP000015102"/>
    </source>
</evidence>
<dbReference type="EnsemblMetazoa" id="MESCA009767-RA">
    <property type="protein sequence ID" value="MESCA009767-PA"/>
    <property type="gene ID" value="MESCA009767"/>
</dbReference>
<dbReference type="HOGENOM" id="CLU_1020450_0_0_1"/>